<feature type="domain" description="HIT" evidence="2">
    <location>
        <begin position="35"/>
        <end position="105"/>
    </location>
</feature>
<dbReference type="InterPro" id="IPR011146">
    <property type="entry name" value="HIT-like"/>
</dbReference>
<dbReference type="GO" id="GO:0003824">
    <property type="term" value="F:catalytic activity"/>
    <property type="evidence" value="ECO:0007669"/>
    <property type="project" value="InterPro"/>
</dbReference>
<evidence type="ECO:0000259" key="2">
    <source>
        <dbReference type="PROSITE" id="PS51084"/>
    </source>
</evidence>
<dbReference type="InterPro" id="IPR036265">
    <property type="entry name" value="HIT-like_sf"/>
</dbReference>
<sequence>MHRNATYETFGGDRTLVCDYAHWSVQVRPKQVTLGALVILAHTDAVAFSDLPVEAFAELATVVKDVEAVCASTFANTKVNYLMLMMVDPHVHFHVLPRYDAPVMFEGTPYSDPGWPGQPNLAVSEGLPAAARVANRLRSAWPKRQV</sequence>
<reference evidence="3 4" key="1">
    <citation type="submission" date="2013-04" db="EMBL/GenBank/DDBJ databases">
        <title>Hyphomonas hirschiana VP5 Genome Sequencing.</title>
        <authorList>
            <person name="Lai Q."/>
            <person name="Shao Z."/>
        </authorList>
    </citation>
    <scope>NUCLEOTIDE SEQUENCE [LARGE SCALE GENOMIC DNA]</scope>
    <source>
        <strain evidence="3 4">VP5</strain>
    </source>
</reference>
<dbReference type="AlphaFoldDB" id="A0A059FQA2"/>
<accession>A0A059FQA2</accession>
<feature type="short sequence motif" description="Histidine triad motif" evidence="1">
    <location>
        <begin position="90"/>
        <end position="94"/>
    </location>
</feature>
<gene>
    <name evidence="3" type="ORF">HHI_11606</name>
</gene>
<dbReference type="RefSeq" id="WP_011646592.1">
    <property type="nucleotide sequence ID" value="NZ_ARYI01000009.1"/>
</dbReference>
<evidence type="ECO:0000313" key="4">
    <source>
        <dbReference type="Proteomes" id="UP000025061"/>
    </source>
</evidence>
<organism evidence="3 4">
    <name type="scientific">Hyphomonas hirschiana VP5</name>
    <dbReference type="NCBI Taxonomy" id="1280951"/>
    <lineage>
        <taxon>Bacteria</taxon>
        <taxon>Pseudomonadati</taxon>
        <taxon>Pseudomonadota</taxon>
        <taxon>Alphaproteobacteria</taxon>
        <taxon>Hyphomonadales</taxon>
        <taxon>Hyphomonadaceae</taxon>
        <taxon>Hyphomonas</taxon>
    </lineage>
</organism>
<dbReference type="Gene3D" id="3.30.428.10">
    <property type="entry name" value="HIT-like"/>
    <property type="match status" value="1"/>
</dbReference>
<evidence type="ECO:0000256" key="1">
    <source>
        <dbReference type="PROSITE-ProRule" id="PRU00464"/>
    </source>
</evidence>
<protein>
    <recommendedName>
        <fullName evidence="2">HIT domain-containing protein</fullName>
    </recommendedName>
</protein>
<comment type="caution">
    <text evidence="3">The sequence shown here is derived from an EMBL/GenBank/DDBJ whole genome shotgun (WGS) entry which is preliminary data.</text>
</comment>
<dbReference type="PROSITE" id="PS51084">
    <property type="entry name" value="HIT_2"/>
    <property type="match status" value="1"/>
</dbReference>
<name>A0A059FQA2_9PROT</name>
<dbReference type="Pfam" id="PF01230">
    <property type="entry name" value="HIT"/>
    <property type="match status" value="1"/>
</dbReference>
<keyword evidence="4" id="KW-1185">Reference proteome</keyword>
<evidence type="ECO:0000313" key="3">
    <source>
        <dbReference type="EMBL" id="KCZ92623.1"/>
    </source>
</evidence>
<dbReference type="EMBL" id="ARYI01000009">
    <property type="protein sequence ID" value="KCZ92623.1"/>
    <property type="molecule type" value="Genomic_DNA"/>
</dbReference>
<dbReference type="Proteomes" id="UP000025061">
    <property type="component" value="Unassembled WGS sequence"/>
</dbReference>
<dbReference type="PATRIC" id="fig|1280951.3.peg.2339"/>
<dbReference type="SUPFAM" id="SSF54197">
    <property type="entry name" value="HIT-like"/>
    <property type="match status" value="1"/>
</dbReference>
<proteinExistence type="predicted"/>